<dbReference type="Proteomes" id="UP000001823">
    <property type="component" value="Chromosome"/>
</dbReference>
<name>A0A0H2YTF6_CLOP1</name>
<evidence type="ECO:0000256" key="7">
    <source>
        <dbReference type="RuleBase" id="RU367016"/>
    </source>
</evidence>
<evidence type="ECO:0000313" key="9">
    <source>
        <dbReference type="EMBL" id="ABG84345.1"/>
    </source>
</evidence>
<feature type="domain" description="VTT" evidence="8">
    <location>
        <begin position="61"/>
        <end position="172"/>
    </location>
</feature>
<dbReference type="InterPro" id="IPR032818">
    <property type="entry name" value="DedA-like"/>
</dbReference>
<accession>A0A0H2YTF6</accession>
<dbReference type="NCBIfam" id="NF008102">
    <property type="entry name" value="PRK10847.1"/>
    <property type="match status" value="1"/>
</dbReference>
<keyword evidence="4 7" id="KW-0812">Transmembrane</keyword>
<dbReference type="EMBL" id="CP000246">
    <property type="protein sequence ID" value="ABG84345.1"/>
    <property type="molecule type" value="Genomic_DNA"/>
</dbReference>
<dbReference type="KEGG" id="cpf:CPF_1159"/>
<keyword evidence="3 7" id="KW-1003">Cell membrane</keyword>
<feature type="transmembrane region" description="Helical" evidence="7">
    <location>
        <begin position="61"/>
        <end position="82"/>
    </location>
</feature>
<dbReference type="PaxDb" id="195103-CPF_1159"/>
<evidence type="ECO:0000256" key="6">
    <source>
        <dbReference type="ARBA" id="ARBA00023136"/>
    </source>
</evidence>
<dbReference type="RefSeq" id="WP_003480970.1">
    <property type="nucleotide sequence ID" value="NC_008261.1"/>
</dbReference>
<dbReference type="GO" id="GO:0005886">
    <property type="term" value="C:plasma membrane"/>
    <property type="evidence" value="ECO:0007669"/>
    <property type="project" value="UniProtKB-SubCell"/>
</dbReference>
<feature type="transmembrane region" description="Helical" evidence="7">
    <location>
        <begin position="28"/>
        <end position="49"/>
    </location>
</feature>
<reference evidence="9 10" key="1">
    <citation type="journal article" date="2006" name="Genome Res.">
        <title>Skewed genomic variability in strains of the toxigenic bacterial pathogen, Clostridium perfringens.</title>
        <authorList>
            <person name="Myers G.S."/>
            <person name="Rasko D.A."/>
            <person name="Cheung J.K."/>
            <person name="Ravel J."/>
            <person name="Seshadri R."/>
            <person name="Deboy R.T."/>
            <person name="Ren Q."/>
            <person name="Varga J."/>
            <person name="Awad M.M."/>
            <person name="Brinkac L.M."/>
            <person name="Daugherty S.C."/>
            <person name="Haft D.H."/>
            <person name="Dodson R.J."/>
            <person name="Madupu R."/>
            <person name="Nelson W.C."/>
            <person name="Rosovitz M.J."/>
            <person name="Sullivan S.A."/>
            <person name="Khouri H."/>
            <person name="Dimitrov G.I."/>
            <person name="Watkins K.L."/>
            <person name="Mulligan S."/>
            <person name="Benton J."/>
            <person name="Radune D."/>
            <person name="Fisher D.J."/>
            <person name="Atkins H.S."/>
            <person name="Hiscox T."/>
            <person name="Jost B.H."/>
            <person name="Billington S.J."/>
            <person name="Songer J.G."/>
            <person name="McClane B.A."/>
            <person name="Titball R.W."/>
            <person name="Rood J.I."/>
            <person name="Melville S.B."/>
            <person name="Paulsen I.T."/>
        </authorList>
    </citation>
    <scope>NUCLEOTIDE SEQUENCE [LARGE SCALE GENOMIC DNA]</scope>
    <source>
        <strain evidence="10">ATCC 13124 / DSM 756 / JCM 1290 / NCIMB 6125 / NCTC 8237 / S 107 / Type A</strain>
    </source>
</reference>
<keyword evidence="6 7" id="KW-0472">Membrane</keyword>
<evidence type="ECO:0000256" key="2">
    <source>
        <dbReference type="ARBA" id="ARBA00010792"/>
    </source>
</evidence>
<dbReference type="PANTHER" id="PTHR30353">
    <property type="entry name" value="INNER MEMBRANE PROTEIN DEDA-RELATED"/>
    <property type="match status" value="1"/>
</dbReference>
<dbReference type="STRING" id="195103.CPF_1159"/>
<proteinExistence type="inferred from homology"/>
<dbReference type="eggNOG" id="COG0586">
    <property type="taxonomic scope" value="Bacteria"/>
</dbReference>
<feature type="transmembrane region" description="Helical" evidence="7">
    <location>
        <begin position="126"/>
        <end position="145"/>
    </location>
</feature>
<comment type="similarity">
    <text evidence="2 7">Belongs to the DedA family.</text>
</comment>
<evidence type="ECO:0000259" key="8">
    <source>
        <dbReference type="Pfam" id="PF09335"/>
    </source>
</evidence>
<evidence type="ECO:0000256" key="3">
    <source>
        <dbReference type="ARBA" id="ARBA00022475"/>
    </source>
</evidence>
<keyword evidence="5 7" id="KW-1133">Transmembrane helix</keyword>
<protein>
    <submittedName>
        <fullName evidence="9">DedA protein</fullName>
    </submittedName>
</protein>
<feature type="transmembrane region" description="Helical" evidence="7">
    <location>
        <begin position="186"/>
        <end position="204"/>
    </location>
</feature>
<evidence type="ECO:0000256" key="5">
    <source>
        <dbReference type="ARBA" id="ARBA00022989"/>
    </source>
</evidence>
<evidence type="ECO:0000313" key="10">
    <source>
        <dbReference type="Proteomes" id="UP000001823"/>
    </source>
</evidence>
<comment type="subcellular location">
    <subcellularLocation>
        <location evidence="1 7">Cell membrane</location>
        <topology evidence="1 7">Multi-pass membrane protein</topology>
    </subcellularLocation>
</comment>
<keyword evidence="10" id="KW-1185">Reference proteome</keyword>
<dbReference type="Pfam" id="PF09335">
    <property type="entry name" value="VTT_dom"/>
    <property type="match status" value="1"/>
</dbReference>
<feature type="transmembrane region" description="Helical" evidence="7">
    <location>
        <begin position="152"/>
        <end position="174"/>
    </location>
</feature>
<dbReference type="AlphaFoldDB" id="A0A0H2YTF6"/>
<gene>
    <name evidence="9" type="primary">dedA</name>
    <name evidence="9" type="ordered locus">CPF_1159</name>
</gene>
<evidence type="ECO:0000256" key="4">
    <source>
        <dbReference type="ARBA" id="ARBA00022692"/>
    </source>
</evidence>
<dbReference type="InterPro" id="IPR058127">
    <property type="entry name" value="DedA"/>
</dbReference>
<organism evidence="9 10">
    <name type="scientific">Clostridium perfringens (strain ATCC 13124 / DSM 756 / JCM 1290 / NCIMB 6125 / NCTC 8237 / Type A)</name>
    <dbReference type="NCBI Taxonomy" id="195103"/>
    <lineage>
        <taxon>Bacteria</taxon>
        <taxon>Bacillati</taxon>
        <taxon>Bacillota</taxon>
        <taxon>Clostridia</taxon>
        <taxon>Eubacteriales</taxon>
        <taxon>Clostridiaceae</taxon>
        <taxon>Clostridium</taxon>
    </lineage>
</organism>
<sequence>MNLISNFFDLILHLDKYLGVFINNYGTLTYLVLFSIILAETGLVVTPFLPGDSVIFASATFCALGMINIYILVPLLLIAAILGDTLNYSIGKFLGSKLLANSKLIKKEYIDKTNTYYDKYGGKTLIIARFIPIIRTFAPFVAGIGTMKYKNFLTYNAVGGFIWVILVSSLGYFFGNIKIIAENFSIVIIGIIVVSILPAIVGILKAKFSPKAAI</sequence>
<dbReference type="PANTHER" id="PTHR30353:SF0">
    <property type="entry name" value="TRANSMEMBRANE PROTEIN"/>
    <property type="match status" value="1"/>
</dbReference>
<dbReference type="InterPro" id="IPR032816">
    <property type="entry name" value="VTT_dom"/>
</dbReference>
<evidence type="ECO:0000256" key="1">
    <source>
        <dbReference type="ARBA" id="ARBA00004651"/>
    </source>
</evidence>
<dbReference type="HOGENOM" id="CLU_044208_6_1_9"/>